<organism evidence="3 4">
    <name type="scientific">Sphingomonas sanxanigenens DSM 19645 = NX02</name>
    <dbReference type="NCBI Taxonomy" id="1123269"/>
    <lineage>
        <taxon>Bacteria</taxon>
        <taxon>Pseudomonadati</taxon>
        <taxon>Pseudomonadota</taxon>
        <taxon>Alphaproteobacteria</taxon>
        <taxon>Sphingomonadales</taxon>
        <taxon>Sphingomonadaceae</taxon>
        <taxon>Sphingomonas</taxon>
    </lineage>
</organism>
<dbReference type="STRING" id="1123269.NX02_20795"/>
<evidence type="ECO:0000256" key="1">
    <source>
        <dbReference type="ARBA" id="ARBA00007689"/>
    </source>
</evidence>
<dbReference type="Pfam" id="PF03795">
    <property type="entry name" value="YCII"/>
    <property type="match status" value="1"/>
</dbReference>
<evidence type="ECO:0000313" key="4">
    <source>
        <dbReference type="Proteomes" id="UP000018851"/>
    </source>
</evidence>
<dbReference type="eggNOG" id="COG2350">
    <property type="taxonomic scope" value="Bacteria"/>
</dbReference>
<sequence>MSITYLAILTYVRPVEELDAHLDGHRDWLKQGIAAGTILAAGRRVPRTGGVIFARGESLEAVEALIAADPFHRHGLATAEIIPFETTLAADTLQGLL</sequence>
<dbReference type="EMBL" id="CP006644">
    <property type="protein sequence ID" value="AHE55800.1"/>
    <property type="molecule type" value="Genomic_DNA"/>
</dbReference>
<dbReference type="OrthoDB" id="9814407at2"/>
<name>W0AJF5_9SPHN</name>
<feature type="domain" description="YCII-related" evidence="2">
    <location>
        <begin position="7"/>
        <end position="84"/>
    </location>
</feature>
<evidence type="ECO:0000313" key="3">
    <source>
        <dbReference type="EMBL" id="AHE55800.1"/>
    </source>
</evidence>
<dbReference type="InterPro" id="IPR011008">
    <property type="entry name" value="Dimeric_a/b-barrel"/>
</dbReference>
<keyword evidence="4" id="KW-1185">Reference proteome</keyword>
<proteinExistence type="inferred from homology"/>
<dbReference type="KEGG" id="ssan:NX02_20795"/>
<dbReference type="AlphaFoldDB" id="W0AJF5"/>
<comment type="similarity">
    <text evidence="1">Belongs to the YciI family.</text>
</comment>
<dbReference type="HOGENOM" id="CLU_110355_6_1_5"/>
<accession>W0AJF5</accession>
<dbReference type="Gene3D" id="3.30.70.1060">
    <property type="entry name" value="Dimeric alpha+beta barrel"/>
    <property type="match status" value="1"/>
</dbReference>
<dbReference type="InterPro" id="IPR005545">
    <property type="entry name" value="YCII"/>
</dbReference>
<dbReference type="RefSeq" id="WP_025293959.1">
    <property type="nucleotide sequence ID" value="NZ_CP006644.1"/>
</dbReference>
<gene>
    <name evidence="3" type="ORF">NX02_20795</name>
</gene>
<dbReference type="PANTHER" id="PTHR37828">
    <property type="entry name" value="GSR2449 PROTEIN"/>
    <property type="match status" value="1"/>
</dbReference>
<dbReference type="PATRIC" id="fig|1123269.5.peg.4068"/>
<reference evidence="3 4" key="1">
    <citation type="submission" date="2013-07" db="EMBL/GenBank/DDBJ databases">
        <title>Completed genome of Sphingomonas sanxanigenens NX02.</title>
        <authorList>
            <person name="Ma T."/>
            <person name="Huang H."/>
            <person name="Wu M."/>
            <person name="Li X."/>
            <person name="Li G."/>
        </authorList>
    </citation>
    <scope>NUCLEOTIDE SEQUENCE [LARGE SCALE GENOMIC DNA]</scope>
    <source>
        <strain evidence="3 4">NX02</strain>
    </source>
</reference>
<dbReference type="SUPFAM" id="SSF54909">
    <property type="entry name" value="Dimeric alpha+beta barrel"/>
    <property type="match status" value="1"/>
</dbReference>
<dbReference type="PANTHER" id="PTHR37828:SF1">
    <property type="entry name" value="YCII-RELATED DOMAIN-CONTAINING PROTEIN"/>
    <property type="match status" value="1"/>
</dbReference>
<evidence type="ECO:0000259" key="2">
    <source>
        <dbReference type="Pfam" id="PF03795"/>
    </source>
</evidence>
<protein>
    <recommendedName>
        <fullName evidence="2">YCII-related domain-containing protein</fullName>
    </recommendedName>
</protein>
<dbReference type="Proteomes" id="UP000018851">
    <property type="component" value="Chromosome"/>
</dbReference>